<feature type="binding site" evidence="8">
    <location>
        <position position="310"/>
    </location>
    <ligand>
        <name>Fe cation</name>
        <dbReference type="ChEBI" id="CHEBI:24875"/>
    </ligand>
</feature>
<evidence type="ECO:0000256" key="3">
    <source>
        <dbReference type="ARBA" id="ARBA00022694"/>
    </source>
</evidence>
<feature type="binding site" evidence="8">
    <location>
        <position position="175"/>
    </location>
    <ligand>
        <name>substrate</name>
    </ligand>
</feature>
<feature type="binding site" evidence="8">
    <location>
        <position position="123"/>
    </location>
    <ligand>
        <name>Fe cation</name>
        <dbReference type="ChEBI" id="CHEBI:24875"/>
    </ligand>
</feature>
<feature type="binding site" evidence="8">
    <location>
        <position position="188"/>
    </location>
    <ligand>
        <name>substrate</name>
    </ligand>
</feature>
<evidence type="ECO:0000256" key="8">
    <source>
        <dbReference type="HAMAP-Rule" id="MF_01445"/>
    </source>
</evidence>
<dbReference type="Gene3D" id="3.30.420.40">
    <property type="match status" value="2"/>
</dbReference>
<evidence type="ECO:0000259" key="9">
    <source>
        <dbReference type="Pfam" id="PF00814"/>
    </source>
</evidence>
<keyword evidence="5 8" id="KW-0408">Iron</keyword>
<dbReference type="HAMAP" id="MF_01445">
    <property type="entry name" value="TsaD"/>
    <property type="match status" value="1"/>
</dbReference>
<evidence type="ECO:0000256" key="6">
    <source>
        <dbReference type="ARBA" id="ARBA00023315"/>
    </source>
</evidence>
<feature type="binding site" evidence="8">
    <location>
        <position position="282"/>
    </location>
    <ligand>
        <name>substrate</name>
    </ligand>
</feature>
<dbReference type="STRING" id="1121419.SAMN05443529_102230"/>
<dbReference type="AlphaFoldDB" id="A0A1G7THB0"/>
<dbReference type="PANTHER" id="PTHR11735:SF6">
    <property type="entry name" value="TRNA N6-ADENOSINE THREONYLCARBAMOYLTRANSFERASE, MITOCHONDRIAL"/>
    <property type="match status" value="1"/>
</dbReference>
<dbReference type="EMBL" id="FNCP01000002">
    <property type="protein sequence ID" value="SDG34404.1"/>
    <property type="molecule type" value="Genomic_DNA"/>
</dbReference>
<accession>A0A1G7THB0</accession>
<evidence type="ECO:0000256" key="1">
    <source>
        <dbReference type="ARBA" id="ARBA00022490"/>
    </source>
</evidence>
<dbReference type="Proteomes" id="UP000198656">
    <property type="component" value="Unassembled WGS sequence"/>
</dbReference>
<proteinExistence type="inferred from homology"/>
<dbReference type="PANTHER" id="PTHR11735">
    <property type="entry name" value="TRNA N6-ADENOSINE THREONYLCARBAMOYLTRANSFERASE"/>
    <property type="match status" value="1"/>
</dbReference>
<sequence length="346" mass="37191">MTGNQKSKVIILGIETSCDETSAAVLANGEDLRSHVISSQISTHQKYGGVVPEIASREHSMHFRPVVQQALDEAKVTFQDLSAIAVTYGPGLVGSLLVGVSGAKAMAYASKIPLIGINHLEAHIYANFIQHKDLQFPLLALLVSGGHTHLILFEGHGKYEVLGYTRDDAAGEALDKVARTLGLGYPGGPQIQRVSQEGNAQAFKFPRAMLEADSLDFSFSGMKSAVLNTLNSARMRGEVLSVPDIAASFQEAVVDVLVRKTLMAIKRTGVKTLLLAGGVAANKLLRETLEMSLVKLGIRLVYPEPIYCTDNGAMIATAGYYHYLVGDFAPWTLNAVPGLSFPRLNN</sequence>
<evidence type="ECO:0000256" key="5">
    <source>
        <dbReference type="ARBA" id="ARBA00023004"/>
    </source>
</evidence>
<dbReference type="OrthoDB" id="9806197at2"/>
<comment type="catalytic activity">
    <reaction evidence="7 8">
        <text>L-threonylcarbamoyladenylate + adenosine(37) in tRNA = N(6)-L-threonylcarbamoyladenosine(37) in tRNA + AMP + H(+)</text>
        <dbReference type="Rhea" id="RHEA:37059"/>
        <dbReference type="Rhea" id="RHEA-COMP:10162"/>
        <dbReference type="Rhea" id="RHEA-COMP:10163"/>
        <dbReference type="ChEBI" id="CHEBI:15378"/>
        <dbReference type="ChEBI" id="CHEBI:73682"/>
        <dbReference type="ChEBI" id="CHEBI:74411"/>
        <dbReference type="ChEBI" id="CHEBI:74418"/>
        <dbReference type="ChEBI" id="CHEBI:456215"/>
        <dbReference type="EC" id="2.3.1.234"/>
    </reaction>
</comment>
<protein>
    <recommendedName>
        <fullName evidence="8">tRNA N6-adenosine threonylcarbamoyltransferase</fullName>
        <ecNumber evidence="8">2.3.1.234</ecNumber>
    </recommendedName>
    <alternativeName>
        <fullName evidence="8">N6-L-threonylcarbamoyladenine synthase</fullName>
        <shortName evidence="8">t(6)A synthase</shortName>
    </alternativeName>
    <alternativeName>
        <fullName evidence="8">t(6)A37 threonylcarbamoyladenosine biosynthesis protein TsaD</fullName>
    </alternativeName>
    <alternativeName>
        <fullName evidence="8">tRNA threonylcarbamoyladenosine biosynthesis protein TsaD</fullName>
    </alternativeName>
</protein>
<keyword evidence="3 8" id="KW-0819">tRNA processing</keyword>
<evidence type="ECO:0000256" key="7">
    <source>
        <dbReference type="ARBA" id="ARBA00048117"/>
    </source>
</evidence>
<dbReference type="PRINTS" id="PR00789">
    <property type="entry name" value="OSIALOPTASE"/>
</dbReference>
<evidence type="ECO:0000256" key="2">
    <source>
        <dbReference type="ARBA" id="ARBA00022679"/>
    </source>
</evidence>
<dbReference type="GO" id="GO:0005506">
    <property type="term" value="F:iron ion binding"/>
    <property type="evidence" value="ECO:0007669"/>
    <property type="project" value="UniProtKB-UniRule"/>
</dbReference>
<keyword evidence="2 8" id="KW-0808">Transferase</keyword>
<dbReference type="InterPro" id="IPR017861">
    <property type="entry name" value="KAE1/TsaD"/>
</dbReference>
<keyword evidence="4 8" id="KW-0479">Metal-binding</keyword>
<dbReference type="CDD" id="cd24133">
    <property type="entry name" value="ASKHA_NBD_TsaD_bac"/>
    <property type="match status" value="1"/>
</dbReference>
<dbReference type="Pfam" id="PF00814">
    <property type="entry name" value="TsaD"/>
    <property type="match status" value="1"/>
</dbReference>
<feature type="binding site" evidence="8">
    <location>
        <begin position="142"/>
        <end position="146"/>
    </location>
    <ligand>
        <name>substrate</name>
    </ligand>
</feature>
<feature type="binding site" evidence="8">
    <location>
        <position position="119"/>
    </location>
    <ligand>
        <name>Fe cation</name>
        <dbReference type="ChEBI" id="CHEBI:24875"/>
    </ligand>
</feature>
<keyword evidence="6 8" id="KW-0012">Acyltransferase</keyword>
<gene>
    <name evidence="8" type="primary">tsaD</name>
    <name evidence="10" type="ORF">SAMN05443529_102230</name>
</gene>
<dbReference type="RefSeq" id="WP_092329668.1">
    <property type="nucleotide sequence ID" value="NZ_FNCP01000002.1"/>
</dbReference>
<reference evidence="11" key="1">
    <citation type="submission" date="2016-10" db="EMBL/GenBank/DDBJ databases">
        <authorList>
            <person name="Varghese N."/>
            <person name="Submissions S."/>
        </authorList>
    </citation>
    <scope>NUCLEOTIDE SEQUENCE [LARGE SCALE GENOMIC DNA]</scope>
    <source>
        <strain evidence="11">DSM 8344</strain>
    </source>
</reference>
<name>A0A1G7THB0_9FIRM</name>
<comment type="caution">
    <text evidence="8">Lacks conserved residue(s) required for the propagation of feature annotation.</text>
</comment>
<dbReference type="GO" id="GO:0061711">
    <property type="term" value="F:tRNA N(6)-L-threonylcarbamoyladenine synthase activity"/>
    <property type="evidence" value="ECO:0007669"/>
    <property type="project" value="UniProtKB-EC"/>
</dbReference>
<dbReference type="InterPro" id="IPR000905">
    <property type="entry name" value="Gcp-like_dom"/>
</dbReference>
<evidence type="ECO:0000256" key="4">
    <source>
        <dbReference type="ARBA" id="ARBA00022723"/>
    </source>
</evidence>
<comment type="cofactor">
    <cofactor evidence="8">
        <name>Fe(2+)</name>
        <dbReference type="ChEBI" id="CHEBI:29033"/>
    </cofactor>
    <text evidence="8">Binds 1 Fe(2+) ion per subunit.</text>
</comment>
<evidence type="ECO:0000313" key="11">
    <source>
        <dbReference type="Proteomes" id="UP000198656"/>
    </source>
</evidence>
<dbReference type="NCBIfam" id="TIGR03723">
    <property type="entry name" value="T6A_TsaD_YgjD"/>
    <property type="match status" value="1"/>
</dbReference>
<dbReference type="FunFam" id="3.30.420.40:FF:000012">
    <property type="entry name" value="tRNA N6-adenosine threonylcarbamoyltransferase"/>
    <property type="match status" value="1"/>
</dbReference>
<feature type="domain" description="Gcp-like" evidence="9">
    <location>
        <begin position="32"/>
        <end position="316"/>
    </location>
</feature>
<dbReference type="InterPro" id="IPR043129">
    <property type="entry name" value="ATPase_NBD"/>
</dbReference>
<dbReference type="NCBIfam" id="TIGR00329">
    <property type="entry name" value="gcp_kae1"/>
    <property type="match status" value="1"/>
</dbReference>
<comment type="function">
    <text evidence="8">Required for the formation of a threonylcarbamoyl group on adenosine at position 37 (t(6)A37) in tRNAs that read codons beginning with adenine. Is involved in the transfer of the threonylcarbamoyl moiety of threonylcarbamoyl-AMP (TC-AMP) to the N6 group of A37, together with TsaE and TsaB. TsaD likely plays a direct catalytic role in this reaction.</text>
</comment>
<keyword evidence="1 8" id="KW-0963">Cytoplasm</keyword>
<comment type="subcellular location">
    <subcellularLocation>
        <location evidence="8">Cytoplasm</location>
    </subcellularLocation>
</comment>
<comment type="similarity">
    <text evidence="8">Belongs to the KAE1 / TsaD family.</text>
</comment>
<dbReference type="EC" id="2.3.1.234" evidence="8"/>
<keyword evidence="11" id="KW-1185">Reference proteome</keyword>
<dbReference type="FunFam" id="3.30.420.40:FF:000040">
    <property type="entry name" value="tRNA N6-adenosine threonylcarbamoyltransferase"/>
    <property type="match status" value="1"/>
</dbReference>
<dbReference type="GO" id="GO:0005737">
    <property type="term" value="C:cytoplasm"/>
    <property type="evidence" value="ECO:0007669"/>
    <property type="project" value="UniProtKB-SubCell"/>
</dbReference>
<organism evidence="10 11">
    <name type="scientific">Desulfosporosinus hippei DSM 8344</name>
    <dbReference type="NCBI Taxonomy" id="1121419"/>
    <lineage>
        <taxon>Bacteria</taxon>
        <taxon>Bacillati</taxon>
        <taxon>Bacillota</taxon>
        <taxon>Clostridia</taxon>
        <taxon>Eubacteriales</taxon>
        <taxon>Desulfitobacteriaceae</taxon>
        <taxon>Desulfosporosinus</taxon>
    </lineage>
</organism>
<dbReference type="SUPFAM" id="SSF53067">
    <property type="entry name" value="Actin-like ATPase domain"/>
    <property type="match status" value="2"/>
</dbReference>
<evidence type="ECO:0000313" key="10">
    <source>
        <dbReference type="EMBL" id="SDG34404.1"/>
    </source>
</evidence>
<dbReference type="GO" id="GO:0002949">
    <property type="term" value="P:tRNA threonylcarbamoyladenosine modification"/>
    <property type="evidence" value="ECO:0007669"/>
    <property type="project" value="UniProtKB-UniRule"/>
</dbReference>
<dbReference type="InterPro" id="IPR022450">
    <property type="entry name" value="TsaD"/>
</dbReference>